<dbReference type="InterPro" id="IPR001173">
    <property type="entry name" value="Glyco_trans_2-like"/>
</dbReference>
<dbReference type="AlphaFoldDB" id="A0A3R5UTJ3"/>
<accession>A0A3R5UTJ3</accession>
<dbReference type="Gene3D" id="3.90.550.10">
    <property type="entry name" value="Spore Coat Polysaccharide Biosynthesis Protein SpsA, Chain A"/>
    <property type="match status" value="1"/>
</dbReference>
<proteinExistence type="predicted"/>
<evidence type="ECO:0000313" key="2">
    <source>
        <dbReference type="EMBL" id="QAR32105.1"/>
    </source>
</evidence>
<evidence type="ECO:0000259" key="1">
    <source>
        <dbReference type="Pfam" id="PF00535"/>
    </source>
</evidence>
<keyword evidence="3" id="KW-1185">Reference proteome</keyword>
<dbReference type="PANTHER" id="PTHR22916">
    <property type="entry name" value="GLYCOSYLTRANSFERASE"/>
    <property type="match status" value="1"/>
</dbReference>
<keyword evidence="2" id="KW-0808">Transferase</keyword>
<organism evidence="2 3">
    <name type="scientific">Geovibrio thiophilus</name>
    <dbReference type="NCBI Taxonomy" id="139438"/>
    <lineage>
        <taxon>Bacteria</taxon>
        <taxon>Pseudomonadati</taxon>
        <taxon>Deferribacterota</taxon>
        <taxon>Deferribacteres</taxon>
        <taxon>Deferribacterales</taxon>
        <taxon>Geovibrionaceae</taxon>
        <taxon>Geovibrio</taxon>
    </lineage>
</organism>
<reference evidence="2 3" key="1">
    <citation type="submission" date="2019-01" db="EMBL/GenBank/DDBJ databases">
        <title>Geovibrio thiophilus DSM 11263, complete genome.</title>
        <authorList>
            <person name="Spring S."/>
            <person name="Bunk B."/>
            <person name="Sproer C."/>
        </authorList>
    </citation>
    <scope>NUCLEOTIDE SEQUENCE [LARGE SCALE GENOMIC DNA]</scope>
    <source>
        <strain evidence="2 3">DSM 11263</strain>
    </source>
</reference>
<name>A0A3R5UTJ3_9BACT</name>
<dbReference type="InterPro" id="IPR029044">
    <property type="entry name" value="Nucleotide-diphossugar_trans"/>
</dbReference>
<dbReference type="PANTHER" id="PTHR22916:SF3">
    <property type="entry name" value="UDP-GLCNAC:BETAGAL BETA-1,3-N-ACETYLGLUCOSAMINYLTRANSFERASE-LIKE PROTEIN 1"/>
    <property type="match status" value="1"/>
</dbReference>
<feature type="domain" description="Glycosyltransferase 2-like" evidence="1">
    <location>
        <begin position="8"/>
        <end position="140"/>
    </location>
</feature>
<dbReference type="EMBL" id="CP035108">
    <property type="protein sequence ID" value="QAR32105.1"/>
    <property type="molecule type" value="Genomic_DNA"/>
</dbReference>
<gene>
    <name evidence="2" type="ORF">EP073_01405</name>
</gene>
<dbReference type="RefSeq" id="WP_128465392.1">
    <property type="nucleotide sequence ID" value="NZ_CP035108.1"/>
</dbReference>
<dbReference type="GO" id="GO:0016758">
    <property type="term" value="F:hexosyltransferase activity"/>
    <property type="evidence" value="ECO:0007669"/>
    <property type="project" value="UniProtKB-ARBA"/>
</dbReference>
<dbReference type="Proteomes" id="UP000287502">
    <property type="component" value="Chromosome"/>
</dbReference>
<evidence type="ECO:0000313" key="3">
    <source>
        <dbReference type="Proteomes" id="UP000287502"/>
    </source>
</evidence>
<dbReference type="Pfam" id="PF00535">
    <property type="entry name" value="Glycos_transf_2"/>
    <property type="match status" value="1"/>
</dbReference>
<dbReference type="OrthoDB" id="9770457at2"/>
<protein>
    <submittedName>
        <fullName evidence="2">Glycosyltransferase</fullName>
    </submittedName>
</protein>
<sequence length="306" mass="35029">MSGRPFISVILNNYNYGRYLEDAVRSVLSQSFSDFELIIVDDGSADDSRIIAEKLAAEDSRISPVFKANGGQASAFNAGVKASSGEVLCFLDSDDMYAPTKLEETAKAHMEGAEYIYTDHQAVDGNGRECGDGLKRYPYCGWNIFPVYYLSKYPGNVTSTLSVSRKLAEKIFPVNEEDWRIQADDTIVFQAAFLAKSLYIDKKLTLYRLHGGNGYYGKEHSEDFKYTLLRRRNSLKDEALKKAGISGTFLKNGWNLSSEFRTREYMDKELLKLYRRILWYCMDMPLLGKIKTDRELKRIFRERKID</sequence>
<dbReference type="SUPFAM" id="SSF53448">
    <property type="entry name" value="Nucleotide-diphospho-sugar transferases"/>
    <property type="match status" value="1"/>
</dbReference>
<dbReference type="KEGG" id="gtl:EP073_01405"/>